<accession>A0A5N0T9A4</accession>
<reference evidence="7 8" key="1">
    <citation type="submission" date="2019-09" db="EMBL/GenBank/DDBJ databases">
        <title>Wenzhouxiangella sp. Genome sequencing and assembly.</title>
        <authorList>
            <person name="Zhang R."/>
        </authorList>
    </citation>
    <scope>NUCLEOTIDE SEQUENCE [LARGE SCALE GENOMIC DNA]</scope>
    <source>
        <strain evidence="7 8">W260</strain>
    </source>
</reference>
<evidence type="ECO:0000259" key="5">
    <source>
        <dbReference type="Pfam" id="PF25917"/>
    </source>
</evidence>
<feature type="coiled-coil region" evidence="4">
    <location>
        <begin position="100"/>
        <end position="175"/>
    </location>
</feature>
<gene>
    <name evidence="7" type="ORF">F3N42_11145</name>
</gene>
<evidence type="ECO:0000256" key="3">
    <source>
        <dbReference type="ARBA" id="ARBA00022448"/>
    </source>
</evidence>
<sequence>MLVLLAGFVIVKVLADMRPEPEKNEEAQRLVSLYVDEVRSENVRVDVSTQGEVRPKTEIDLIPQVSGRIVAMSEQFNEGAEFLPGAMLLKIDDTDYRLALVRAEARVAEAKTELQRQQATRAIKEAEWKEDRQRGGVPTSFALNQTQVEQAEAMLAAAEADLSKARLDLERTEIAVPFRGRVRTRNVGIGQYVAAGQALGRVFSIDTVEIRLPLTDNQLVELNLPLGYMAGDMATAPRVDFSATLGNREYHWPGHIVRVNAAVDNDTRLIYAIAEVVDPYGAAAIDGMPMAVGLFVNAGIDAVSERQAYVMPRLALRNQDKVYVINEDNRLEIRTVEVLSTSEDRVLVTAGVDSGDRVVTSTLPNAVDGMEVEPLTRDAAAQEG</sequence>
<evidence type="ECO:0000256" key="2">
    <source>
        <dbReference type="ARBA" id="ARBA00009477"/>
    </source>
</evidence>
<keyword evidence="3" id="KW-0813">Transport</keyword>
<dbReference type="NCBIfam" id="TIGR01730">
    <property type="entry name" value="RND_mfp"/>
    <property type="match status" value="1"/>
</dbReference>
<evidence type="ECO:0000313" key="7">
    <source>
        <dbReference type="EMBL" id="KAA9131064.1"/>
    </source>
</evidence>
<dbReference type="Proteomes" id="UP000325372">
    <property type="component" value="Unassembled WGS sequence"/>
</dbReference>
<dbReference type="EMBL" id="VYXP01000006">
    <property type="protein sequence ID" value="KAA9131064.1"/>
    <property type="molecule type" value="Genomic_DNA"/>
</dbReference>
<dbReference type="InterPro" id="IPR058625">
    <property type="entry name" value="MdtA-like_BSH"/>
</dbReference>
<dbReference type="Gene3D" id="1.10.287.470">
    <property type="entry name" value="Helix hairpin bin"/>
    <property type="match status" value="1"/>
</dbReference>
<feature type="domain" description="Multidrug resistance protein MdtA-like C-terminal permuted SH3" evidence="6">
    <location>
        <begin position="318"/>
        <end position="363"/>
    </location>
</feature>
<comment type="similarity">
    <text evidence="2">Belongs to the membrane fusion protein (MFP) (TC 8.A.1) family.</text>
</comment>
<dbReference type="Gene3D" id="2.40.50.100">
    <property type="match status" value="1"/>
</dbReference>
<name>A0A5N0T9A4_9GAMM</name>
<dbReference type="InterPro" id="IPR058627">
    <property type="entry name" value="MdtA-like_C"/>
</dbReference>
<proteinExistence type="inferred from homology"/>
<dbReference type="PANTHER" id="PTHR30469">
    <property type="entry name" value="MULTIDRUG RESISTANCE PROTEIN MDTA"/>
    <property type="match status" value="1"/>
</dbReference>
<comment type="caution">
    <text evidence="7">The sequence shown here is derived from an EMBL/GenBank/DDBJ whole genome shotgun (WGS) entry which is preliminary data.</text>
</comment>
<dbReference type="AlphaFoldDB" id="A0A5N0T9A4"/>
<dbReference type="Pfam" id="PF25917">
    <property type="entry name" value="BSH_RND"/>
    <property type="match status" value="1"/>
</dbReference>
<keyword evidence="8" id="KW-1185">Reference proteome</keyword>
<dbReference type="Pfam" id="PF25967">
    <property type="entry name" value="RND-MFP_C"/>
    <property type="match status" value="1"/>
</dbReference>
<dbReference type="SUPFAM" id="SSF111369">
    <property type="entry name" value="HlyD-like secretion proteins"/>
    <property type="match status" value="1"/>
</dbReference>
<evidence type="ECO:0000256" key="4">
    <source>
        <dbReference type="SAM" id="Coils"/>
    </source>
</evidence>
<dbReference type="GO" id="GO:1990281">
    <property type="term" value="C:efflux pump complex"/>
    <property type="evidence" value="ECO:0007669"/>
    <property type="project" value="TreeGrafter"/>
</dbReference>
<dbReference type="PANTHER" id="PTHR30469:SF12">
    <property type="entry name" value="MULTIDRUG RESISTANCE PROTEIN MDTA"/>
    <property type="match status" value="1"/>
</dbReference>
<evidence type="ECO:0000313" key="8">
    <source>
        <dbReference type="Proteomes" id="UP000325372"/>
    </source>
</evidence>
<organism evidence="7 8">
    <name type="scientific">Marinihelvus fidelis</name>
    <dbReference type="NCBI Taxonomy" id="2613842"/>
    <lineage>
        <taxon>Bacteria</taxon>
        <taxon>Pseudomonadati</taxon>
        <taxon>Pseudomonadota</taxon>
        <taxon>Gammaproteobacteria</taxon>
        <taxon>Chromatiales</taxon>
        <taxon>Wenzhouxiangellaceae</taxon>
        <taxon>Marinihelvus</taxon>
    </lineage>
</organism>
<protein>
    <submittedName>
        <fullName evidence="7">Efflux RND transporter periplasmic adaptor subunit</fullName>
    </submittedName>
</protein>
<dbReference type="InterPro" id="IPR006143">
    <property type="entry name" value="RND_pump_MFP"/>
</dbReference>
<keyword evidence="4" id="KW-0175">Coiled coil</keyword>
<dbReference type="Gene3D" id="2.40.420.20">
    <property type="match status" value="1"/>
</dbReference>
<evidence type="ECO:0000256" key="1">
    <source>
        <dbReference type="ARBA" id="ARBA00004196"/>
    </source>
</evidence>
<comment type="subcellular location">
    <subcellularLocation>
        <location evidence="1">Cell envelope</location>
    </subcellularLocation>
</comment>
<dbReference type="GO" id="GO:0015562">
    <property type="term" value="F:efflux transmembrane transporter activity"/>
    <property type="evidence" value="ECO:0007669"/>
    <property type="project" value="TreeGrafter"/>
</dbReference>
<feature type="domain" description="Multidrug resistance protein MdtA-like barrel-sandwich hybrid" evidence="5">
    <location>
        <begin position="59"/>
        <end position="201"/>
    </location>
</feature>
<dbReference type="Gene3D" id="2.40.30.170">
    <property type="match status" value="1"/>
</dbReference>
<evidence type="ECO:0000259" key="6">
    <source>
        <dbReference type="Pfam" id="PF25967"/>
    </source>
</evidence>